<dbReference type="GO" id="GO:0003968">
    <property type="term" value="F:RNA-directed RNA polymerase activity"/>
    <property type="evidence" value="ECO:0007669"/>
    <property type="project" value="UniProtKB-KW"/>
</dbReference>
<keyword evidence="3" id="KW-0808">Transferase</keyword>
<keyword evidence="3" id="KW-0696">RNA-directed RNA polymerase</keyword>
<evidence type="ECO:0000256" key="2">
    <source>
        <dbReference type="SAM" id="MobiDB-lite"/>
    </source>
</evidence>
<evidence type="ECO:0000256" key="1">
    <source>
        <dbReference type="SAM" id="Coils"/>
    </source>
</evidence>
<sequence>MIKDQIVSQAEEYLQNLINDRKQTELELIRLKSKNAKSNLKNKSKNRSNKNESSNFTDRKESTNDSRLSPSNDRNDETNEKNNFSEVETNRAYNQAGNAKRIQNVSKRLAQVNERITYYEKAFPDLIDTIRNLLLNPELYIRSVTTIGVINNESDRRRSDEISYLARVYPESILAISKSYVQSNPAKFEWIEQFYDDRIYGLDEVPTNAFNYSEDLGKVVNNKFRYMFNMKFDKVIDYVTMDNAMKKEIMNTTQDYAMLKVTSPEANLMYNAKMFLQISNQSRWGNLWLQILSSFLHVDKETEAYALRNTYIDANSNERIFGDYASIQIIMYILSKMNSLPFYIFKNGMVSVNRNFSDKFGTSMVPFLYSMLELSKEEKGCNINHELAQIMIKYRFFNSFESLEQSTLDKKGIYSKMLKYITMNVPKTVKINYTSDFSSHVLVADTYNEYFRTDEERAKLIDVINEKADPDFKRYIDKYISIINNKNDSDAERNTETVRYLMMACLTFGNIGIYYRTSLVLEAVASVEPKVLQYLKYPVPKSYVELNGIKIPKEYDYDSGSDIFRFVKNEYTKRISNLKYIFSSTDFEQWYVSLLTNRSQGDKVEITDMLDLSTDDERNGLLLSVTQARLAAFLLDVKTYYDIDKVIEKLKTNGVCTTRFQNNRRARIVEIVPNIDQLAYAIVLRVFEEMKKHFDDMAVGKQLGGVTDMSLQLYISGSPNGVSIFSDVSAMDASTQPYIGVMFPLMIAEFLDSEILSSTKNYFAFKPNHPIHTVESQQMINPLSTCLRIVTSQRLLKKYLLKDNVFNTTIEINPSFFESGRFDTSAQHTTLLSIVSDYVVDIIKQKYNSIPVEFYKRKFGDDSYDAMILSSIDYDKTLVNEYIEITEKVLKQVGFDIETEYSSNYGDFLQQMAYNGLVVPKSARSSIYCDERGTTASRDIISQMSVLGSVLFAACQRLYSPVNGHTILNSMWTVSRTLRIGEDQFKSISASHLDTMVEVKHGRHFLVFKPYTINLPPFNFPNSNIQIDGVNLTETSELFTNGMSKFVFIQNQLITNDEKDDLIRYRDVDNFTKVGYVDPYDILKKKTIFNEFEKVIYLNYFNRNALLSEKRETLLSDDILYMSKNLSQYYDQNAIFKSNLAYNALYETYGVKVPQNLVYAYAPREKVTSLFAAKTESIVDTELLDGKFMSYVTKYNKLGNESIRERIHQTCFLFSSKYNKNNVLNTNINLGILPGYMKGSNYCSYNLLGRQQFRIKELIPSTTKTNNLDLERIINVGARIYAKGSHALGLYFQALNLSPGLTNELSSLITSGTVGVFSFDYTSGFQRDALFAVNSSVNDYNYLVKHSVFTTRAFKNVMDNIFRDYLMMVINQKYAHEFNMYPSYITFLKYNKPSIYRKLGASVLVA</sequence>
<reference evidence="3" key="1">
    <citation type="journal article" date="2016" name="Nature">
        <title>Redefining the invertebrate RNA virosphere.</title>
        <authorList>
            <person name="Shi M."/>
            <person name="Lin X.D."/>
            <person name="Tian J.H."/>
            <person name="Chen L.J."/>
            <person name="Chen X."/>
            <person name="Li C.X."/>
            <person name="Qin X.C."/>
            <person name="Li J."/>
            <person name="Cao J.P."/>
            <person name="Eden J.S."/>
            <person name="Buchmann J."/>
            <person name="Wang W."/>
            <person name="Xu J."/>
            <person name="Holmes E.C."/>
            <person name="Zhang Y.Z."/>
        </authorList>
    </citation>
    <scope>NUCLEOTIDE SEQUENCE</scope>
    <source>
        <strain evidence="3">QTM27275</strain>
    </source>
</reference>
<dbReference type="Pfam" id="PF22212">
    <property type="entry name" value="CPV_RdRP_pol_dom"/>
    <property type="match status" value="1"/>
</dbReference>
<keyword evidence="1" id="KW-0175">Coiled coil</keyword>
<name>A0A1L3KP45_9VIRU</name>
<keyword evidence="3" id="KW-0548">Nucleotidyltransferase</keyword>
<organism evidence="3">
    <name type="scientific">Hubei odonate virus 14</name>
    <dbReference type="NCBI Taxonomy" id="1922995"/>
    <lineage>
        <taxon>Viruses</taxon>
        <taxon>Riboviria</taxon>
    </lineage>
</organism>
<protein>
    <submittedName>
        <fullName evidence="3">RNA-dependent RNA polymerase</fullName>
    </submittedName>
</protein>
<feature type="region of interest" description="Disordered" evidence="2">
    <location>
        <begin position="37"/>
        <end position="92"/>
    </location>
</feature>
<feature type="compositionally biased region" description="Polar residues" evidence="2">
    <location>
        <begin position="81"/>
        <end position="92"/>
    </location>
</feature>
<dbReference type="EMBL" id="KX884683">
    <property type="protein sequence ID" value="APG79163.1"/>
    <property type="molecule type" value="Genomic_RNA"/>
</dbReference>
<dbReference type="Gene3D" id="3.90.1850.10">
    <property type="entry name" value="RNA-directed RNA polymerase lambda-3"/>
    <property type="match status" value="1"/>
</dbReference>
<accession>A0A1L3KP45</accession>
<feature type="compositionally biased region" description="Basic residues" evidence="2">
    <location>
        <begin position="37"/>
        <end position="48"/>
    </location>
</feature>
<evidence type="ECO:0000313" key="3">
    <source>
        <dbReference type="EMBL" id="APG79163.1"/>
    </source>
</evidence>
<feature type="coiled-coil region" evidence="1">
    <location>
        <begin position="7"/>
        <end position="34"/>
    </location>
</feature>
<proteinExistence type="predicted"/>